<dbReference type="Gene3D" id="3.20.20.80">
    <property type="entry name" value="Glycosidases"/>
    <property type="match status" value="1"/>
</dbReference>
<name>L8JSZ4_9BACT</name>
<evidence type="ECO:0000313" key="3">
    <source>
        <dbReference type="Proteomes" id="UP000011135"/>
    </source>
</evidence>
<dbReference type="SUPFAM" id="SSF51445">
    <property type="entry name" value="(Trans)glycosidases"/>
    <property type="match status" value="1"/>
</dbReference>
<organism evidence="2 3">
    <name type="scientific">Fulvivirga imtechensis AK7</name>
    <dbReference type="NCBI Taxonomy" id="1237149"/>
    <lineage>
        <taxon>Bacteria</taxon>
        <taxon>Pseudomonadati</taxon>
        <taxon>Bacteroidota</taxon>
        <taxon>Cytophagia</taxon>
        <taxon>Cytophagales</taxon>
        <taxon>Fulvivirgaceae</taxon>
        <taxon>Fulvivirga</taxon>
    </lineage>
</organism>
<keyword evidence="3" id="KW-1185">Reference proteome</keyword>
<accession>L8JSZ4</accession>
<proteinExistence type="predicted"/>
<dbReference type="eggNOG" id="COG0739">
    <property type="taxonomic scope" value="Bacteria"/>
</dbReference>
<comment type="caution">
    <text evidence="2">The sequence shown here is derived from an EMBL/GenBank/DDBJ whole genome shotgun (WGS) entry which is preliminary data.</text>
</comment>
<dbReference type="InterPro" id="IPR017853">
    <property type="entry name" value="GH"/>
</dbReference>
<reference evidence="2 3" key="1">
    <citation type="submission" date="2012-12" db="EMBL/GenBank/DDBJ databases">
        <title>Genome assembly of Fulvivirga imtechensis AK7.</title>
        <authorList>
            <person name="Nupur N."/>
            <person name="Khatri I."/>
            <person name="Kumar R."/>
            <person name="Subramanian S."/>
            <person name="Pinnaka A."/>
        </authorList>
    </citation>
    <scope>NUCLEOTIDE SEQUENCE [LARGE SCALE GENOMIC DNA]</scope>
    <source>
        <strain evidence="2 3">AK7</strain>
    </source>
</reference>
<evidence type="ECO:0000259" key="1">
    <source>
        <dbReference type="Pfam" id="PF18962"/>
    </source>
</evidence>
<dbReference type="Proteomes" id="UP000011135">
    <property type="component" value="Unassembled WGS sequence"/>
</dbReference>
<dbReference type="Gene3D" id="2.60.40.3080">
    <property type="match status" value="1"/>
</dbReference>
<dbReference type="NCBIfam" id="TIGR04183">
    <property type="entry name" value="Por_Secre_tail"/>
    <property type="match status" value="1"/>
</dbReference>
<evidence type="ECO:0000313" key="2">
    <source>
        <dbReference type="EMBL" id="ELR70482.1"/>
    </source>
</evidence>
<dbReference type="Pfam" id="PF18962">
    <property type="entry name" value="Por_Secre_tail"/>
    <property type="match status" value="1"/>
</dbReference>
<gene>
    <name evidence="2" type="ORF">C900_03641</name>
</gene>
<feature type="domain" description="Secretion system C-terminal sorting" evidence="1">
    <location>
        <begin position="422"/>
        <end position="493"/>
    </location>
</feature>
<protein>
    <recommendedName>
        <fullName evidence="1">Secretion system C-terminal sorting domain-containing protein</fullName>
    </recommendedName>
</protein>
<dbReference type="EMBL" id="AMZN01000052">
    <property type="protein sequence ID" value="ELR70482.1"/>
    <property type="molecule type" value="Genomic_DNA"/>
</dbReference>
<sequence>MTGTSSSGLCIWYYNCAQTLALQPGKTYYWRIWNGSTHTNGQSFTVPGCSGGGGQTIYGIHFWASGAGNLMNNKKGWTLEVINAENNNPHAIDGLINAINNEGAYTPIVRINWNYGNTIPNPSLHQEFANRCRSIVSNLYNNYGVKYFHIGNEMNQDYEYAPDGDGKGVPADEYASCFKTVYSTVKAAVPGAQILVGPVANWNAVGQYTWTGPRVYYDQYFDRIVNQIGGQCDGYAIHTYGMHGNDNRDWYTTPDRPFALQTAHRAQNSWGFGSYKVMMKVLAKYSYARTKPVFITETNTYHGLTGPEVVNGDAPAFSYPSGWMQQSFSEINSWNTNAAGENIYGQKINALCWFVYEDDGMWRYFALANNYGNLPTARNDFQNAVNYNYGSSVSRMSNEEQLSNGLIDDETLSEELPGGVYIYPNPAEHILHIKLKNPSEKAHIMIYTLTGEEVYSITYQGELISIPTSALESGAYLVKVVTTDEVKVSKVQIK</sequence>
<dbReference type="AlphaFoldDB" id="L8JSZ4"/>
<dbReference type="InterPro" id="IPR026444">
    <property type="entry name" value="Secre_tail"/>
</dbReference>